<name>A0A195F5E4_9HYME</name>
<organism evidence="1 2">
    <name type="scientific">Trachymyrmex septentrionalis</name>
    <dbReference type="NCBI Taxonomy" id="34720"/>
    <lineage>
        <taxon>Eukaryota</taxon>
        <taxon>Metazoa</taxon>
        <taxon>Ecdysozoa</taxon>
        <taxon>Arthropoda</taxon>
        <taxon>Hexapoda</taxon>
        <taxon>Insecta</taxon>
        <taxon>Pterygota</taxon>
        <taxon>Neoptera</taxon>
        <taxon>Endopterygota</taxon>
        <taxon>Hymenoptera</taxon>
        <taxon>Apocrita</taxon>
        <taxon>Aculeata</taxon>
        <taxon>Formicoidea</taxon>
        <taxon>Formicidae</taxon>
        <taxon>Myrmicinae</taxon>
        <taxon>Trachymyrmex</taxon>
    </lineage>
</organism>
<keyword evidence="2" id="KW-1185">Reference proteome</keyword>
<gene>
    <name evidence="1" type="ORF">ALC56_10232</name>
</gene>
<accession>A0A195F5E4</accession>
<dbReference type="AlphaFoldDB" id="A0A195F5E4"/>
<protein>
    <submittedName>
        <fullName evidence="1">Uncharacterized protein</fullName>
    </submittedName>
</protein>
<evidence type="ECO:0000313" key="2">
    <source>
        <dbReference type="Proteomes" id="UP000078541"/>
    </source>
</evidence>
<reference evidence="1 2" key="1">
    <citation type="submission" date="2016-03" db="EMBL/GenBank/DDBJ databases">
        <title>Trachymyrmex septentrionalis WGS genome.</title>
        <authorList>
            <person name="Nygaard S."/>
            <person name="Hu H."/>
            <person name="Boomsma J."/>
            <person name="Zhang G."/>
        </authorList>
    </citation>
    <scope>NUCLEOTIDE SEQUENCE [LARGE SCALE GENOMIC DNA]</scope>
    <source>
        <strain evidence="1">Tsep2-gDNA-1</strain>
        <tissue evidence="1">Whole body</tissue>
    </source>
</reference>
<sequence length="128" mass="14462">MLRQVLKKFKGKGKKHKKTTAQEKQDKFNQMDAEAKVFSTALTGKEHESSKSTSCGSMAEYLIGSLVLEIFGDQVSISKPPPRSGRNVRFNGKLSEQDEIVRCLILNLTQEFHQIRKIFHGLCLPVQI</sequence>
<dbReference type="Proteomes" id="UP000078541">
    <property type="component" value="Unassembled WGS sequence"/>
</dbReference>
<evidence type="ECO:0000313" key="1">
    <source>
        <dbReference type="EMBL" id="KYN35397.1"/>
    </source>
</evidence>
<proteinExistence type="predicted"/>
<dbReference type="EMBL" id="KQ981810">
    <property type="protein sequence ID" value="KYN35397.1"/>
    <property type="molecule type" value="Genomic_DNA"/>
</dbReference>